<dbReference type="EMBL" id="LR796208">
    <property type="protein sequence ID" value="CAB4127244.1"/>
    <property type="molecule type" value="Genomic_DNA"/>
</dbReference>
<proteinExistence type="predicted"/>
<sequence>MAEKIEDVTLQFELSVQEVNQILQALGKLTLEESVGTWAKIKQTAEAQLAEKDIEKDESANDSE</sequence>
<name>A0A6J5KXS2_9CAUD</name>
<protein>
    <submittedName>
        <fullName evidence="1">Uncharacterized protein</fullName>
    </submittedName>
</protein>
<organism evidence="1">
    <name type="scientific">uncultured Caudovirales phage</name>
    <dbReference type="NCBI Taxonomy" id="2100421"/>
    <lineage>
        <taxon>Viruses</taxon>
        <taxon>Duplodnaviria</taxon>
        <taxon>Heunggongvirae</taxon>
        <taxon>Uroviricota</taxon>
        <taxon>Caudoviricetes</taxon>
        <taxon>Peduoviridae</taxon>
        <taxon>Maltschvirus</taxon>
        <taxon>Maltschvirus maltsch</taxon>
    </lineage>
</organism>
<reference evidence="1" key="1">
    <citation type="submission" date="2020-04" db="EMBL/GenBank/DDBJ databases">
        <authorList>
            <person name="Chiriac C."/>
            <person name="Salcher M."/>
            <person name="Ghai R."/>
            <person name="Kavagutti S V."/>
        </authorList>
    </citation>
    <scope>NUCLEOTIDE SEQUENCE</scope>
</reference>
<evidence type="ECO:0000313" key="1">
    <source>
        <dbReference type="EMBL" id="CAB4127244.1"/>
    </source>
</evidence>
<accession>A0A6J5KXS2</accession>
<gene>
    <name evidence="1" type="ORF">UFOVP84_90</name>
</gene>